<name>A0A1V8M850_9GAMM</name>
<evidence type="ECO:0000313" key="4">
    <source>
        <dbReference type="EMBL" id="OQK17709.1"/>
    </source>
</evidence>
<dbReference type="InterPro" id="IPR002782">
    <property type="entry name" value="Mut7-C_RNAse_dom"/>
</dbReference>
<dbReference type="InterPro" id="IPR016155">
    <property type="entry name" value="Mopterin_synth/thiamin_S_b"/>
</dbReference>
<evidence type="ECO:0000313" key="5">
    <source>
        <dbReference type="Proteomes" id="UP000191980"/>
    </source>
</evidence>
<feature type="domain" description="Ubiquitin Mut7-C" evidence="3">
    <location>
        <begin position="1"/>
        <end position="81"/>
    </location>
</feature>
<accession>A0A1V8M850</accession>
<reference evidence="4 5" key="1">
    <citation type="submission" date="2015-12" db="EMBL/GenBank/DDBJ databases">
        <authorList>
            <person name="Shamseldin A."/>
            <person name="Moawad H."/>
            <person name="Abd El-Rahim W.M."/>
            <person name="Sadowsky M.J."/>
        </authorList>
    </citation>
    <scope>NUCLEOTIDE SEQUENCE [LARGE SCALE GENOMIC DNA]</scope>
    <source>
        <strain evidence="4 5">WF1</strain>
    </source>
</reference>
<dbReference type="PANTHER" id="PTHR39081">
    <property type="entry name" value="MUT7-C DOMAIN-CONTAINING PROTEIN"/>
    <property type="match status" value="1"/>
</dbReference>
<proteinExistence type="predicted"/>
<dbReference type="PROSITE" id="PS50889">
    <property type="entry name" value="S4"/>
    <property type="match status" value="1"/>
</dbReference>
<evidence type="ECO:0000256" key="1">
    <source>
        <dbReference type="PROSITE-ProRule" id="PRU00182"/>
    </source>
</evidence>
<feature type="domain" description="Mut7-C RNAse" evidence="2">
    <location>
        <begin position="96"/>
        <end position="239"/>
    </location>
</feature>
<dbReference type="InterPro" id="IPR027798">
    <property type="entry name" value="Ub_Mut7C"/>
</dbReference>
<dbReference type="SUPFAM" id="SSF54285">
    <property type="entry name" value="MoaD/ThiS"/>
    <property type="match status" value="1"/>
</dbReference>
<dbReference type="EMBL" id="LPUF01000001">
    <property type="protein sequence ID" value="OQK17709.1"/>
    <property type="molecule type" value="Genomic_DNA"/>
</dbReference>
<evidence type="ECO:0000259" key="2">
    <source>
        <dbReference type="Pfam" id="PF01927"/>
    </source>
</evidence>
<dbReference type="Pfam" id="PF01927">
    <property type="entry name" value="Mut7-C"/>
    <property type="match status" value="1"/>
</dbReference>
<comment type="caution">
    <text evidence="4">The sequence shown here is derived from an EMBL/GenBank/DDBJ whole genome shotgun (WGS) entry which is preliminary data.</text>
</comment>
<dbReference type="OrthoDB" id="9797655at2"/>
<sequence length="248" mass="29233">MTQIRLRFYEELNDFITPALRKVEIVHVFFRKASIKDIIESFGVPHTEVELILVNGISVNFAYTVKDGDRISVYPKFESFDITPILRLRPKPLRLPKFVIDANLGRLTRYLRLLGFDCLYSNAYDDATVATISSEKNRIVLTRDRRLLQRKIITHGYFVREVTPKLQVKEVLKRFDLYRLITPFTRCMHCNGILENIEKQQIKEHLKPLTKMHYDNFLVCSGCKQIYWQGSHYKRAKQLIDEFMQISG</sequence>
<evidence type="ECO:0000259" key="3">
    <source>
        <dbReference type="Pfam" id="PF14451"/>
    </source>
</evidence>
<dbReference type="GO" id="GO:0003723">
    <property type="term" value="F:RNA binding"/>
    <property type="evidence" value="ECO:0007669"/>
    <property type="project" value="UniProtKB-KW"/>
</dbReference>
<dbReference type="STRING" id="1420851.AU255_07550"/>
<keyword evidence="5" id="KW-1185">Reference proteome</keyword>
<dbReference type="AlphaFoldDB" id="A0A1V8M850"/>
<dbReference type="Proteomes" id="UP000191980">
    <property type="component" value="Unassembled WGS sequence"/>
</dbReference>
<gene>
    <name evidence="4" type="ORF">AU255_07550</name>
</gene>
<organism evidence="4 5">
    <name type="scientific">Methyloprofundus sedimenti</name>
    <dbReference type="NCBI Taxonomy" id="1420851"/>
    <lineage>
        <taxon>Bacteria</taxon>
        <taxon>Pseudomonadati</taxon>
        <taxon>Pseudomonadota</taxon>
        <taxon>Gammaproteobacteria</taxon>
        <taxon>Methylococcales</taxon>
        <taxon>Methylococcaceae</taxon>
        <taxon>Methyloprofundus</taxon>
    </lineage>
</organism>
<dbReference type="Pfam" id="PF14451">
    <property type="entry name" value="Ub-Mut7C"/>
    <property type="match status" value="1"/>
</dbReference>
<protein>
    <submittedName>
        <fullName evidence="4">Twitching motility protein PilT</fullName>
    </submittedName>
</protein>
<dbReference type="RefSeq" id="WP_080522319.1">
    <property type="nucleotide sequence ID" value="NZ_LPUF01000001.1"/>
</dbReference>
<keyword evidence="1" id="KW-0694">RNA-binding</keyword>
<dbReference type="PANTHER" id="PTHR39081:SF1">
    <property type="entry name" value="MUT7-C RNASE DOMAIN-CONTAINING PROTEIN"/>
    <property type="match status" value="1"/>
</dbReference>